<feature type="region of interest" description="Disordered" evidence="1">
    <location>
        <begin position="1"/>
        <end position="38"/>
    </location>
</feature>
<dbReference type="InterPro" id="IPR029044">
    <property type="entry name" value="Nucleotide-diphossugar_trans"/>
</dbReference>
<evidence type="ECO:0000313" key="5">
    <source>
        <dbReference type="EMBL" id="KAG4424150.1"/>
    </source>
</evidence>
<feature type="transmembrane region" description="Helical" evidence="2">
    <location>
        <begin position="892"/>
        <end position="912"/>
    </location>
</feature>
<evidence type="ECO:0000313" key="6">
    <source>
        <dbReference type="Proteomes" id="UP000664132"/>
    </source>
</evidence>
<dbReference type="PANTHER" id="PTHR35408:SF2">
    <property type="entry name" value="GLYCOSYLTRANSFERASE 2-LIKE DOMAIN-CONTAINING PROTEIN"/>
    <property type="match status" value="1"/>
</dbReference>
<keyword evidence="6" id="KW-1185">Reference proteome</keyword>
<dbReference type="EMBL" id="JAFJYH010000024">
    <property type="protein sequence ID" value="KAG4424150.1"/>
    <property type="molecule type" value="Genomic_DNA"/>
</dbReference>
<comment type="caution">
    <text evidence="5">The sequence shown here is derived from an EMBL/GenBank/DDBJ whole genome shotgun (WGS) entry which is preliminary data.</text>
</comment>
<dbReference type="Gene3D" id="3.90.550.10">
    <property type="entry name" value="Spore Coat Polysaccharide Biosynthesis Protein SpsA, Chain A"/>
    <property type="match status" value="1"/>
</dbReference>
<dbReference type="InterPro" id="IPR001173">
    <property type="entry name" value="Glyco_trans_2-like"/>
</dbReference>
<feature type="compositionally biased region" description="Basic and acidic residues" evidence="1">
    <location>
        <begin position="1"/>
        <end position="24"/>
    </location>
</feature>
<feature type="transmembrane region" description="Helical" evidence="2">
    <location>
        <begin position="729"/>
        <end position="750"/>
    </location>
</feature>
<keyword evidence="2" id="KW-0812">Transmembrane</keyword>
<keyword evidence="2" id="KW-1133">Transmembrane helix</keyword>
<dbReference type="SUPFAM" id="SSF53448">
    <property type="entry name" value="Nucleotide-diphospho-sugar transferases"/>
    <property type="match status" value="1"/>
</dbReference>
<feature type="transmembrane region" description="Helical" evidence="2">
    <location>
        <begin position="320"/>
        <end position="345"/>
    </location>
</feature>
<gene>
    <name evidence="5" type="ORF">IFR04_002704</name>
</gene>
<reference evidence="5" key="1">
    <citation type="submission" date="2021-02" db="EMBL/GenBank/DDBJ databases">
        <title>Genome sequence Cadophora malorum strain M34.</title>
        <authorList>
            <person name="Stefanovic E."/>
            <person name="Vu D."/>
            <person name="Scully C."/>
            <person name="Dijksterhuis J."/>
            <person name="Roader J."/>
            <person name="Houbraken J."/>
        </authorList>
    </citation>
    <scope>NUCLEOTIDE SEQUENCE</scope>
    <source>
        <strain evidence="5">M34</strain>
    </source>
</reference>
<proteinExistence type="predicted"/>
<dbReference type="InterPro" id="IPR057688">
    <property type="entry name" value="DUF7928"/>
</dbReference>
<name>A0A8H7WG23_9HELO</name>
<feature type="domain" description="Glycosyltransferase 2-like" evidence="3">
    <location>
        <begin position="539"/>
        <end position="752"/>
    </location>
</feature>
<keyword evidence="2" id="KW-0472">Membrane</keyword>
<sequence length="921" mass="102665">MSYASSHRESGHQRALSDEDHSVDKSNSPGSEPSLNVDTTLGRHKVMVKYLYDRIAANMWIGPSAHASEVFSPTPTSQYRALMSHEVPSQGVLLRHTRGKYVSMPEVLAPNLLATVQRLNVAVAFTMSTHVTDLMFSIFAPNQTELMLPHDSTQYQILESFDEMAKATSNKIKRFQYTCFVRTERVLLLWDDDVEGILTHAASVERQLLTVIWGAKLPLLPTIASHHHNSTGGYSAADSMYASTPGGNSANLPHKMEMTVAELDAGSDIEAAIVLENESLGRPLIFLSAIFVGLAVALIIILLLGFGVSQLIYQSLIDGMWLRLALVATTPAFGLFGLFFAIVIFTDIFQLIGPITGVTSNSRSYSAIHPDIFKACTSGFTCSHVTIQMPVYKEGLESVIIPTVTSLKAAIRHYELNGGTASIFINDDGLQLLPEKEAQARRDFYTDNNIGWVARPRHGDDGFVRPGKFKKASNMNYALNISNRTEDVLREMIAEHKTELGADEISESKEDELYRAALCKVLSDEGKAWADGDIRIGEFILIIDSDTRVPVDCLLYGAAEMFLSPEVAIVQHSAGVMQVVGDYFENGITFFTNQIYSAIRFAVGSGEAAPFVGHNAFLRWKAVQAIATKREDGADLFWSEHHVSEDFDISLRMQIAGNVVRLATYHGDEFKEGVSLTVYDELSRWEKYAYGCNELVFNPIHTWLWRTPFTPLFRRLLFSNMQLSSKVTILGYIATYYALAFGLPLTLLNYFLIGWNNGYIDKFYIDSWKIFVALLVVFSGLGNFCLAVLRYRLGEKSLISALIENFKWMPMFAIFFGGISFHLFLALAAHMFSINMEWGATAKEAEKSNFFKEVPKIFKNFWMMYAFVVPCIGGMIFLATPWAPRGWDITGITATVPLAVMLASHAILPFALNPALMIFNY</sequence>
<dbReference type="OrthoDB" id="38531at2759"/>
<evidence type="ECO:0008006" key="7">
    <source>
        <dbReference type="Google" id="ProtNLM"/>
    </source>
</evidence>
<evidence type="ECO:0000256" key="1">
    <source>
        <dbReference type="SAM" id="MobiDB-lite"/>
    </source>
</evidence>
<feature type="transmembrane region" description="Helical" evidence="2">
    <location>
        <begin position="861"/>
        <end position="880"/>
    </location>
</feature>
<protein>
    <recommendedName>
        <fullName evidence="7">Glycosyltransferase 2-like domain-containing protein</fullName>
    </recommendedName>
</protein>
<dbReference type="Pfam" id="PF13632">
    <property type="entry name" value="Glyco_trans_2_3"/>
    <property type="match status" value="1"/>
</dbReference>
<organism evidence="5 6">
    <name type="scientific">Cadophora malorum</name>
    <dbReference type="NCBI Taxonomy" id="108018"/>
    <lineage>
        <taxon>Eukaryota</taxon>
        <taxon>Fungi</taxon>
        <taxon>Dikarya</taxon>
        <taxon>Ascomycota</taxon>
        <taxon>Pezizomycotina</taxon>
        <taxon>Leotiomycetes</taxon>
        <taxon>Helotiales</taxon>
        <taxon>Ploettnerulaceae</taxon>
        <taxon>Cadophora</taxon>
    </lineage>
</organism>
<evidence type="ECO:0000256" key="2">
    <source>
        <dbReference type="SAM" id="Phobius"/>
    </source>
</evidence>
<accession>A0A8H7WG23</accession>
<dbReference type="Proteomes" id="UP000664132">
    <property type="component" value="Unassembled WGS sequence"/>
</dbReference>
<evidence type="ECO:0000259" key="3">
    <source>
        <dbReference type="Pfam" id="PF13632"/>
    </source>
</evidence>
<feature type="transmembrane region" description="Helical" evidence="2">
    <location>
        <begin position="812"/>
        <end position="832"/>
    </location>
</feature>
<dbReference type="PANTHER" id="PTHR35408">
    <property type="entry name" value="CHROMOSOME 15, WHOLE GENOME SHOTGUN SEQUENCE"/>
    <property type="match status" value="1"/>
</dbReference>
<dbReference type="Pfam" id="PF25550">
    <property type="entry name" value="DUF7928"/>
    <property type="match status" value="1"/>
</dbReference>
<dbReference type="AlphaFoldDB" id="A0A8H7WG23"/>
<feature type="domain" description="DUF7928" evidence="4">
    <location>
        <begin position="43"/>
        <end position="215"/>
    </location>
</feature>
<evidence type="ECO:0000259" key="4">
    <source>
        <dbReference type="Pfam" id="PF25550"/>
    </source>
</evidence>
<feature type="transmembrane region" description="Helical" evidence="2">
    <location>
        <begin position="284"/>
        <end position="308"/>
    </location>
</feature>
<feature type="transmembrane region" description="Helical" evidence="2">
    <location>
        <begin position="770"/>
        <end position="791"/>
    </location>
</feature>
<feature type="compositionally biased region" description="Polar residues" evidence="1">
    <location>
        <begin position="25"/>
        <end position="38"/>
    </location>
</feature>